<keyword evidence="3" id="KW-1185">Reference proteome</keyword>
<dbReference type="EMBL" id="JARJCN010000010">
    <property type="protein sequence ID" value="KAJ7097154.1"/>
    <property type="molecule type" value="Genomic_DNA"/>
</dbReference>
<proteinExistence type="predicted"/>
<protein>
    <submittedName>
        <fullName evidence="2">Uncharacterized protein</fullName>
    </submittedName>
</protein>
<reference evidence="2" key="1">
    <citation type="submission" date="2023-03" db="EMBL/GenBank/DDBJ databases">
        <title>Massive genome expansion in bonnet fungi (Mycena s.s.) driven by repeated elements and novel gene families across ecological guilds.</title>
        <authorList>
            <consortium name="Lawrence Berkeley National Laboratory"/>
            <person name="Harder C.B."/>
            <person name="Miyauchi S."/>
            <person name="Viragh M."/>
            <person name="Kuo A."/>
            <person name="Thoen E."/>
            <person name="Andreopoulos B."/>
            <person name="Lu D."/>
            <person name="Skrede I."/>
            <person name="Drula E."/>
            <person name="Henrissat B."/>
            <person name="Morin E."/>
            <person name="Kohler A."/>
            <person name="Barry K."/>
            <person name="LaButti K."/>
            <person name="Morin E."/>
            <person name="Salamov A."/>
            <person name="Lipzen A."/>
            <person name="Mereny Z."/>
            <person name="Hegedus B."/>
            <person name="Baldrian P."/>
            <person name="Stursova M."/>
            <person name="Weitz H."/>
            <person name="Taylor A."/>
            <person name="Grigoriev I.V."/>
            <person name="Nagy L.G."/>
            <person name="Martin F."/>
            <person name="Kauserud H."/>
        </authorList>
    </citation>
    <scope>NUCLEOTIDE SEQUENCE</scope>
    <source>
        <strain evidence="2">CBHHK173m</strain>
    </source>
</reference>
<evidence type="ECO:0000313" key="2">
    <source>
        <dbReference type="EMBL" id="KAJ7097154.1"/>
    </source>
</evidence>
<evidence type="ECO:0000256" key="1">
    <source>
        <dbReference type="SAM" id="MobiDB-lite"/>
    </source>
</evidence>
<feature type="compositionally biased region" description="Polar residues" evidence="1">
    <location>
        <begin position="100"/>
        <end position="121"/>
    </location>
</feature>
<accession>A0AAD6UAF6</accession>
<evidence type="ECO:0000313" key="3">
    <source>
        <dbReference type="Proteomes" id="UP001222325"/>
    </source>
</evidence>
<feature type="region of interest" description="Disordered" evidence="1">
    <location>
        <begin position="100"/>
        <end position="124"/>
    </location>
</feature>
<organism evidence="2 3">
    <name type="scientific">Mycena belliarum</name>
    <dbReference type="NCBI Taxonomy" id="1033014"/>
    <lineage>
        <taxon>Eukaryota</taxon>
        <taxon>Fungi</taxon>
        <taxon>Dikarya</taxon>
        <taxon>Basidiomycota</taxon>
        <taxon>Agaricomycotina</taxon>
        <taxon>Agaricomycetes</taxon>
        <taxon>Agaricomycetidae</taxon>
        <taxon>Agaricales</taxon>
        <taxon>Marasmiineae</taxon>
        <taxon>Mycenaceae</taxon>
        <taxon>Mycena</taxon>
    </lineage>
</organism>
<dbReference type="Proteomes" id="UP001222325">
    <property type="component" value="Unassembled WGS sequence"/>
</dbReference>
<comment type="caution">
    <text evidence="2">The sequence shown here is derived from an EMBL/GenBank/DDBJ whole genome shotgun (WGS) entry which is preliminary data.</text>
</comment>
<gene>
    <name evidence="2" type="ORF">B0H15DRAFT_945824</name>
</gene>
<dbReference type="AlphaFoldDB" id="A0AAD6UAF6"/>
<sequence>MTPSNHLACRGPPSQIVYNSFARSAPLESSPSRPAPTFADFVYTSFAVSHFLNVDPTYDDAPPAYIAFEANDTLVGTDAGASAGDCSDVNDYASSLCDTPRASYTTSEPNNSPSVSDTNGHASGDDYRGVNAARYAFGICGGD</sequence>
<name>A0AAD6UAF6_9AGAR</name>